<dbReference type="Proteomes" id="UP000321196">
    <property type="component" value="Unassembled WGS sequence"/>
</dbReference>
<dbReference type="AlphaFoldDB" id="A0A5C8HP67"/>
<keyword evidence="1" id="KW-0812">Transmembrane</keyword>
<organism evidence="2 3">
    <name type="scientific">Microbacterium mitrae</name>
    <dbReference type="NCBI Taxonomy" id="664640"/>
    <lineage>
        <taxon>Bacteria</taxon>
        <taxon>Bacillati</taxon>
        <taxon>Actinomycetota</taxon>
        <taxon>Actinomycetes</taxon>
        <taxon>Micrococcales</taxon>
        <taxon>Microbacteriaceae</taxon>
        <taxon>Microbacterium</taxon>
    </lineage>
</organism>
<proteinExistence type="predicted"/>
<feature type="transmembrane region" description="Helical" evidence="1">
    <location>
        <begin position="163"/>
        <end position="187"/>
    </location>
</feature>
<protein>
    <submittedName>
        <fullName evidence="2">Uncharacterized protein</fullName>
    </submittedName>
</protein>
<feature type="transmembrane region" description="Helical" evidence="1">
    <location>
        <begin position="120"/>
        <end position="143"/>
    </location>
</feature>
<gene>
    <name evidence="2" type="ORF">FVP60_10305</name>
</gene>
<keyword evidence="1" id="KW-0472">Membrane</keyword>
<keyword evidence="1" id="KW-1133">Transmembrane helix</keyword>
<comment type="caution">
    <text evidence="2">The sequence shown here is derived from an EMBL/GenBank/DDBJ whole genome shotgun (WGS) entry which is preliminary data.</text>
</comment>
<evidence type="ECO:0000256" key="1">
    <source>
        <dbReference type="SAM" id="Phobius"/>
    </source>
</evidence>
<sequence>MSTNARSYAEAAATWAPESWWALERAALNAEGAEKVHDAVMVIGPAEHNARMRSGGGGCFLGLLSMLSLIMPAVALGFLLFAEADLIADLLVPLAIAVGVGCLILAAIELRERFAGKHTLFRAVAAMAVFVSVPAAVGGWLIWSRVQSDSDDSLWSDEVLWTVIPFAAMAIIPLGLMIAGTIGAPAAKQSSSLVLYLEQQVAEMPPGAVIAVRDDLGGAVDVLERKRLITSHAAAQAKAALIGQLGLTMAPAVARKGGRLGDRASGSYGVGGSVTPI</sequence>
<evidence type="ECO:0000313" key="3">
    <source>
        <dbReference type="Proteomes" id="UP000321196"/>
    </source>
</evidence>
<evidence type="ECO:0000313" key="2">
    <source>
        <dbReference type="EMBL" id="TXK04143.1"/>
    </source>
</evidence>
<feature type="transmembrane region" description="Helical" evidence="1">
    <location>
        <begin position="59"/>
        <end position="81"/>
    </location>
</feature>
<dbReference type="RefSeq" id="WP_147826199.1">
    <property type="nucleotide sequence ID" value="NZ_BAAARG010000003.1"/>
</dbReference>
<accession>A0A5C8HP67</accession>
<feature type="transmembrane region" description="Helical" evidence="1">
    <location>
        <begin position="87"/>
        <end position="108"/>
    </location>
</feature>
<dbReference type="EMBL" id="VRSW01000003">
    <property type="protein sequence ID" value="TXK04143.1"/>
    <property type="molecule type" value="Genomic_DNA"/>
</dbReference>
<name>A0A5C8HP67_9MICO</name>
<keyword evidence="3" id="KW-1185">Reference proteome</keyword>
<reference evidence="2 3" key="1">
    <citation type="submission" date="2019-08" db="EMBL/GenBank/DDBJ databases">
        <authorList>
            <person name="Dong K."/>
        </authorList>
    </citation>
    <scope>NUCLEOTIDE SEQUENCE [LARGE SCALE GENOMIC DNA]</scope>
    <source>
        <strain evidence="2 3">M4-8</strain>
    </source>
</reference>